<dbReference type="SMART" id="SM00382">
    <property type="entry name" value="AAA"/>
    <property type="match status" value="2"/>
</dbReference>
<dbReference type="PANTHER" id="PTHR47961">
    <property type="entry name" value="DNA POLYMERASE THETA, PUTATIVE (AFU_ORTHOLOGUE AFUA_1G05260)-RELATED"/>
    <property type="match status" value="1"/>
</dbReference>
<dbReference type="SUPFAM" id="SSF52540">
    <property type="entry name" value="P-loop containing nucleoside triphosphate hydrolases"/>
    <property type="match status" value="4"/>
</dbReference>
<dbReference type="Pfam" id="PF21188">
    <property type="entry name" value="BRR2_plug"/>
    <property type="match status" value="1"/>
</dbReference>
<dbReference type="Pfam" id="PF00270">
    <property type="entry name" value="DEAD"/>
    <property type="match status" value="2"/>
</dbReference>
<dbReference type="GO" id="GO:0005682">
    <property type="term" value="C:U5 snRNP"/>
    <property type="evidence" value="ECO:0007669"/>
    <property type="project" value="UniProtKB-ARBA"/>
</dbReference>
<dbReference type="InterPro" id="IPR004179">
    <property type="entry name" value="Sec63-dom"/>
</dbReference>
<dbReference type="SMART" id="SM00487">
    <property type="entry name" value="DEXDc"/>
    <property type="match status" value="2"/>
</dbReference>
<dbReference type="Gene3D" id="1.10.150.20">
    <property type="entry name" value="5' to 3' exonuclease, C-terminal subdomain"/>
    <property type="match status" value="2"/>
</dbReference>
<dbReference type="InterPro" id="IPR014756">
    <property type="entry name" value="Ig_E-set"/>
</dbReference>
<dbReference type="SUPFAM" id="SSF158702">
    <property type="entry name" value="Sec63 N-terminal domain-like"/>
    <property type="match status" value="2"/>
</dbReference>
<feature type="region of interest" description="Disordered" evidence="10">
    <location>
        <begin position="204"/>
        <end position="253"/>
    </location>
</feature>
<evidence type="ECO:0000256" key="7">
    <source>
        <dbReference type="ARBA" id="ARBA00022840"/>
    </source>
</evidence>
<dbReference type="FunFam" id="3.40.50.300:FF:000102">
    <property type="entry name" value="RNA helicase, activating signal cointegrator 1"/>
    <property type="match status" value="1"/>
</dbReference>
<name>A0A6U4NKB5_HEMAN</name>
<dbReference type="SMART" id="SM00973">
    <property type="entry name" value="Sec63"/>
    <property type="match status" value="2"/>
</dbReference>
<dbReference type="GO" id="GO:0000393">
    <property type="term" value="P:spliceosomal conformational changes to generate catalytic conformation"/>
    <property type="evidence" value="ECO:0007669"/>
    <property type="project" value="UniProtKB-ARBA"/>
</dbReference>
<dbReference type="FunFam" id="1.10.3380.10:FF:000002">
    <property type="entry name" value="Activating signal cointegrator 1 complex subunit 3"/>
    <property type="match status" value="1"/>
</dbReference>
<sequence length="2149" mass="242324">MAEEHARWKQYEYAANSNLVLTSDRRGRDNEPSGEAESLANKKLMKMGDRVLHSKPTALTEKKDKIEKRRAERASKESATKKAKFSGSVLSHDVVEPGSYRPKTEPTRQAYEQLLNFLSSFIGDQANDILRGAADEVLAVIKDDTVVGQQKQKQCESLLSSMTADKFSSLMQICARITDFAAATQESLAGEGMDENIGVSVVFDEEEASEDEDLDEIKDEEDDEEGDDGERQRTVIGLKDEDGGELPDEEEDADYVDPQTIDAYWLQRNIKEKCAMDDDNEAVKMSEEVMGILRSKDERDVENRLVILLDYDKFDFIKVLLRNRFAIDFCSRLLQAQDDAEKASIQAEMKATAEGQAILEALEHTHKTEGERKRDMERRLRKELKGLKSQDGGAAEGAAGDAGGASAMDIDPKSVPKQVLDLESLAFAAGGHLMANKRCELPEGSQRVSHKGYEEVYVPGTRAMDTDETLTRIAELPEWARPAFEGTETLNRIQTKVHEACLYGSQNLLVCAPTGAGKTNVALLSMLHEIGLHRKEDGSIDLGGFKIVYLAPMKALVAEIVLNFSKRLESFGINVKEFTGDVQLNKEQLAETQVIVMTPEKFDVITRKGDARPFTQLVRLVIIDEVHLLHDNRGAVLEALVARTIRQIEQTQEMVRLVGLSATLPNYKDVAAFMRVDPEKGLFFFDSSYRPVPLEQQYIGITEKKALKRFQLMNEIVYEKTVEQAGRNQVLVFVHSRKETAKTARAIRAMAEDKDTLGKFMQEDSASQEICKEMAETVKNQDLKELLPFGMAIHHAGMVRGDRELVESLFADGHVQVLVSTATLAWGVNLPAHTVIIKGTQVYSPEEGKWVELSSMDVMQMMGRAGRPQYDTTGVGIIITTYTELQYYLSLLNEQLPIESQMVKCLPDLLNAELVLGSVLNVRDAVNWLGYTYLYIRMLRNPTLYSVSADDEDKVLEQHRTDLVHTTATALAKANLIKYDRKTGNFQSTDLGRVASYYYVTHHTMGIFNEHLKPTVSDIELLRIFSMAGEFRNLAVREEEKMELHKLADRVPIPIKESIEEPTAKVNVLLQAYISQLKLEGFALMADMTYITQSAGRLMRALFEIVLRRGWASLTLRTLGLCKMVDRRMWGSMIPLRQFSKIPIEIIKKLEKKDVLSWERFFDMSPQEIGELIRFPKMGKTVHKLIHQFPKLELSASVQPITRNVLKVELTITPDFQWDNQVHGASELFHIMVEDVDGETTLHNEIFILKGRFIEEEHTVTFTVSMYEPMPPQYFIKVVSDRWLGAQTVIPVSFRHLILPEKFPARTELLDLQPLPVSALRNASFERLYPNFATFNAIQTQVHNTLYNTSDNTLLAAPAGSGKTVCAEFAMLRMFNERPDGRCVYIAPYNETVEHRLADWTRRFAAVSDRVKVAALTGETSADLKILERNNVILSTPVNWDILSRRWKQRKNVQNVALFIVDEMHLVGGEMGPVIEVITSRMRYISSQTENETRIVALCTSVANAKDLGDWIGASSHSLYNFHPNVRPIPLEIHIQGTDIPHYASRMLAMSKPMYSALTNHSATKPVMIYTADRKHCRITAFDIIAYASVEESPDRFLHCSKEDIEPYTAKLKDKTLREAVQGGVGMVHEGMVQSDRDLVLHLYRSNAIQVLVVAKSAAWSVFASAHLVIVMGTESYDGKEHRYIQYPITDVLQMMGHAGRYGEDAVGKAVIMCHTPNKEIYKKFLHEPVPVESHLDHFMHDHMSAEIVTKVIENKQDAVDWITWTLFYRRLTQNPNYYNMTGTTHRHTSDHLSELVETVVKDLEQSKSISVEDDENDLSALNLGMIAAYYYIRYTTIELFNSSLKEKTKIKGVIEILSNASEYAGLPMRHGEEKALRQLAAHVPITTASMKYTDPHTKAFLLLQAHFSRLNLAGDLALDQRTVLNDTIRLVQAMVDVISSSGWLKPALAAMEVAQMAVQGLWDSSSNLMQLPHFDKELCDKCAAAEIETVFDLMDMEDADRNKLLALSDAKMGQIAAVCNKYPNVTLEYEVVDKDEVEAGEQVQLVVKLERENEGDVGGAVHAPHYPKDKEEGWWLVVGDPATNTLASIKRVNLQRKATVKLDFTAPEQVGKANFTLFFMCDSWAGCDQEYEFDLDVKEASEEEEDDE</sequence>
<dbReference type="InterPro" id="IPR001650">
    <property type="entry name" value="Helicase_C-like"/>
</dbReference>
<organism evidence="13">
    <name type="scientific">Hemiselmis andersenii</name>
    <name type="common">Cryptophyte alga</name>
    <dbReference type="NCBI Taxonomy" id="464988"/>
    <lineage>
        <taxon>Eukaryota</taxon>
        <taxon>Cryptophyceae</taxon>
        <taxon>Cryptomonadales</taxon>
        <taxon>Hemiselmidaceae</taxon>
        <taxon>Hemiselmis</taxon>
    </lineage>
</organism>
<dbReference type="PROSITE" id="PS51192">
    <property type="entry name" value="HELICASE_ATP_BIND_1"/>
    <property type="match status" value="2"/>
</dbReference>
<feature type="domain" description="Helicase C-terminal" evidence="12">
    <location>
        <begin position="726"/>
        <end position="926"/>
    </location>
</feature>
<dbReference type="FunFam" id="1.10.150.20:FF:000004">
    <property type="entry name" value="U5 small nuclear ribonucleoprotein helicase"/>
    <property type="match status" value="1"/>
</dbReference>
<dbReference type="FunFam" id="1.10.3380.10:FF:000001">
    <property type="entry name" value="U5 small nuclear ribonucleoprotein helicase"/>
    <property type="match status" value="1"/>
</dbReference>
<feature type="compositionally biased region" description="Basic and acidic residues" evidence="10">
    <location>
        <begin position="229"/>
        <end position="241"/>
    </location>
</feature>
<feature type="domain" description="Helicase ATP-binding" evidence="11">
    <location>
        <begin position="499"/>
        <end position="682"/>
    </location>
</feature>
<dbReference type="FunFam" id="2.60.40.150:FF:000133">
    <property type="entry name" value="Pre-mRNA splicing helicase, putative"/>
    <property type="match status" value="1"/>
</dbReference>
<dbReference type="InterPro" id="IPR036390">
    <property type="entry name" value="WH_DNA-bd_sf"/>
</dbReference>
<dbReference type="Gene3D" id="1.10.10.10">
    <property type="entry name" value="Winged helix-like DNA-binding domain superfamily/Winged helix DNA-binding domain"/>
    <property type="match status" value="2"/>
</dbReference>
<evidence type="ECO:0000256" key="1">
    <source>
        <dbReference type="ARBA" id="ARBA00004123"/>
    </source>
</evidence>
<keyword evidence="6" id="KW-0347">Helicase</keyword>
<dbReference type="CDD" id="cd18019">
    <property type="entry name" value="DEXHc_Brr2_1"/>
    <property type="match status" value="1"/>
</dbReference>
<evidence type="ECO:0000256" key="2">
    <source>
        <dbReference type="ARBA" id="ARBA00012552"/>
    </source>
</evidence>
<dbReference type="PROSITE" id="PS51194">
    <property type="entry name" value="HELICASE_CTER"/>
    <property type="match status" value="1"/>
</dbReference>
<dbReference type="InterPro" id="IPR036388">
    <property type="entry name" value="WH-like_DNA-bd_sf"/>
</dbReference>
<evidence type="ECO:0000256" key="10">
    <source>
        <dbReference type="SAM" id="MobiDB-lite"/>
    </source>
</evidence>
<dbReference type="InterPro" id="IPR050474">
    <property type="entry name" value="Hel308_SKI2-like"/>
</dbReference>
<dbReference type="Pfam" id="PF02889">
    <property type="entry name" value="Sec63"/>
    <property type="match status" value="2"/>
</dbReference>
<dbReference type="EC" id="3.6.4.13" evidence="2"/>
<dbReference type="EMBL" id="HBFX01000037">
    <property type="protein sequence ID" value="CAD8945513.1"/>
    <property type="molecule type" value="Transcribed_RNA"/>
</dbReference>
<dbReference type="PIRSF" id="PIRSF039073">
    <property type="entry name" value="BRR2"/>
    <property type="match status" value="1"/>
</dbReference>
<dbReference type="Pfam" id="PF18149">
    <property type="entry name" value="Helicase_PWI"/>
    <property type="match status" value="1"/>
</dbReference>
<dbReference type="FunFam" id="3.40.50.300:FF:000254">
    <property type="entry name" value="U5 small nuclear ribonucleoprotein helicase"/>
    <property type="match status" value="1"/>
</dbReference>
<dbReference type="FunFam" id="1.10.10.10:FF:000024">
    <property type="entry name" value="U5 small nuclear ribonucleoprotein helicase"/>
    <property type="match status" value="1"/>
</dbReference>
<feature type="region of interest" description="Disordered" evidence="10">
    <location>
        <begin position="19"/>
        <end position="87"/>
    </location>
</feature>
<keyword evidence="5" id="KW-0378">Hydrolase</keyword>
<evidence type="ECO:0000256" key="8">
    <source>
        <dbReference type="ARBA" id="ARBA00023242"/>
    </source>
</evidence>
<dbReference type="GO" id="GO:0003676">
    <property type="term" value="F:nucleic acid binding"/>
    <property type="evidence" value="ECO:0007669"/>
    <property type="project" value="InterPro"/>
</dbReference>
<feature type="compositionally biased region" description="Basic and acidic residues" evidence="10">
    <location>
        <begin position="60"/>
        <end position="80"/>
    </location>
</feature>
<feature type="region of interest" description="Disordered" evidence="10">
    <location>
        <begin position="385"/>
        <end position="410"/>
    </location>
</feature>
<protein>
    <recommendedName>
        <fullName evidence="2">RNA helicase</fullName>
        <ecNumber evidence="2">3.6.4.13</ecNumber>
    </recommendedName>
</protein>
<comment type="subcellular location">
    <subcellularLocation>
        <location evidence="1">Nucleus</location>
    </subcellularLocation>
</comment>
<dbReference type="Pfam" id="PF23445">
    <property type="entry name" value="WHD_SNRNP200"/>
    <property type="match status" value="2"/>
</dbReference>
<dbReference type="Gene3D" id="3.40.50.300">
    <property type="entry name" value="P-loop containing nucleotide triphosphate hydrolases"/>
    <property type="match status" value="4"/>
</dbReference>
<comment type="catalytic activity">
    <reaction evidence="9">
        <text>ATP + H2O = ADP + phosphate + H(+)</text>
        <dbReference type="Rhea" id="RHEA:13065"/>
        <dbReference type="ChEBI" id="CHEBI:15377"/>
        <dbReference type="ChEBI" id="CHEBI:15378"/>
        <dbReference type="ChEBI" id="CHEBI:30616"/>
        <dbReference type="ChEBI" id="CHEBI:43474"/>
        <dbReference type="ChEBI" id="CHEBI:456216"/>
        <dbReference type="EC" id="3.6.4.13"/>
    </reaction>
</comment>
<dbReference type="SUPFAM" id="SSF46785">
    <property type="entry name" value="Winged helix' DNA-binding domain"/>
    <property type="match status" value="2"/>
</dbReference>
<dbReference type="FunFam" id="2.60.40.150:FF:000004">
    <property type="entry name" value="RNA helicase, activating signal cointegrator 1"/>
    <property type="match status" value="1"/>
</dbReference>
<proteinExistence type="predicted"/>
<dbReference type="Gene3D" id="2.60.40.150">
    <property type="entry name" value="C2 domain"/>
    <property type="match status" value="2"/>
</dbReference>
<dbReference type="InterPro" id="IPR011545">
    <property type="entry name" value="DEAD/DEAH_box_helicase_dom"/>
</dbReference>
<dbReference type="CDD" id="cd18795">
    <property type="entry name" value="SF2_C_Ski2"/>
    <property type="match status" value="1"/>
</dbReference>
<dbReference type="CDD" id="cd18021">
    <property type="entry name" value="DEXHc_Brr2_2"/>
    <property type="match status" value="1"/>
</dbReference>
<dbReference type="SUPFAM" id="SSF81296">
    <property type="entry name" value="E set domains"/>
    <property type="match status" value="1"/>
</dbReference>
<keyword evidence="7" id="KW-0067">ATP-binding</keyword>
<dbReference type="GO" id="GO:0003724">
    <property type="term" value="F:RNA helicase activity"/>
    <property type="evidence" value="ECO:0007669"/>
    <property type="project" value="UniProtKB-EC"/>
</dbReference>
<evidence type="ECO:0000256" key="9">
    <source>
        <dbReference type="ARBA" id="ARBA00047984"/>
    </source>
</evidence>
<evidence type="ECO:0000313" key="13">
    <source>
        <dbReference type="EMBL" id="CAD8945513.1"/>
    </source>
</evidence>
<dbReference type="GO" id="GO:0003678">
    <property type="term" value="F:DNA helicase activity"/>
    <property type="evidence" value="ECO:0007669"/>
    <property type="project" value="TreeGrafter"/>
</dbReference>
<dbReference type="SMART" id="SM00490">
    <property type="entry name" value="HELICc"/>
    <property type="match status" value="2"/>
</dbReference>
<evidence type="ECO:0000259" key="11">
    <source>
        <dbReference type="PROSITE" id="PS51192"/>
    </source>
</evidence>
<dbReference type="FunFam" id="1.10.150.20:FF:000013">
    <property type="entry name" value="U5 small nuclear ribonucleoprotein kDa helicase"/>
    <property type="match status" value="1"/>
</dbReference>
<keyword evidence="3" id="KW-0677">Repeat</keyword>
<keyword evidence="4" id="KW-0547">Nucleotide-binding</keyword>
<feature type="compositionally biased region" description="Acidic residues" evidence="10">
    <location>
        <begin position="204"/>
        <end position="228"/>
    </location>
</feature>
<evidence type="ECO:0000256" key="4">
    <source>
        <dbReference type="ARBA" id="ARBA00022741"/>
    </source>
</evidence>
<accession>A0A6U4NKB5</accession>
<feature type="domain" description="Helicase ATP-binding" evidence="11">
    <location>
        <begin position="1344"/>
        <end position="1520"/>
    </location>
</feature>
<evidence type="ECO:0000256" key="6">
    <source>
        <dbReference type="ARBA" id="ARBA00022806"/>
    </source>
</evidence>
<dbReference type="GO" id="GO:0005524">
    <property type="term" value="F:ATP binding"/>
    <property type="evidence" value="ECO:0007669"/>
    <property type="project" value="UniProtKB-KW"/>
</dbReference>
<dbReference type="FunFam" id="3.40.50.300:FF:000368">
    <property type="entry name" value="U5 small nuclear ribonucleoprotein 200 kDa helicase"/>
    <property type="match status" value="1"/>
</dbReference>
<dbReference type="GO" id="GO:0000712">
    <property type="term" value="P:resolution of meiotic recombination intermediates"/>
    <property type="evidence" value="ECO:0007669"/>
    <property type="project" value="TreeGrafter"/>
</dbReference>
<dbReference type="GO" id="GO:0016787">
    <property type="term" value="F:hydrolase activity"/>
    <property type="evidence" value="ECO:0007669"/>
    <property type="project" value="UniProtKB-KW"/>
</dbReference>
<dbReference type="InterPro" id="IPR027417">
    <property type="entry name" value="P-loop_NTPase"/>
</dbReference>
<dbReference type="InterPro" id="IPR057842">
    <property type="entry name" value="WH_MER3"/>
</dbReference>
<evidence type="ECO:0000256" key="3">
    <source>
        <dbReference type="ARBA" id="ARBA00022737"/>
    </source>
</evidence>
<dbReference type="PANTHER" id="PTHR47961:SF4">
    <property type="entry name" value="ACTIVATING SIGNAL COINTEGRATOR 1 COMPLEX SUBUNIT 3"/>
    <property type="match status" value="1"/>
</dbReference>
<dbReference type="FunFam" id="3.40.50.300:FF:000062">
    <property type="entry name" value="U5 small nuclear ribonucleoprotein helicase"/>
    <property type="match status" value="1"/>
</dbReference>
<dbReference type="InterPro" id="IPR041094">
    <property type="entry name" value="Brr2_helicase_PWI"/>
</dbReference>
<dbReference type="FunFam" id="1.10.10.10:FF:000012">
    <property type="entry name" value="U5 small nuclear ribonucleoprotein helicase"/>
    <property type="match status" value="1"/>
</dbReference>
<dbReference type="InterPro" id="IPR035892">
    <property type="entry name" value="C2_domain_sf"/>
</dbReference>
<dbReference type="InterPro" id="IPR048863">
    <property type="entry name" value="BRR2_plug"/>
</dbReference>
<dbReference type="Pfam" id="PF00271">
    <property type="entry name" value="Helicase_C"/>
    <property type="match status" value="1"/>
</dbReference>
<evidence type="ECO:0000259" key="12">
    <source>
        <dbReference type="PROSITE" id="PS51194"/>
    </source>
</evidence>
<keyword evidence="8" id="KW-0539">Nucleus</keyword>
<dbReference type="InterPro" id="IPR014001">
    <property type="entry name" value="Helicase_ATP-bd"/>
</dbReference>
<gene>
    <name evidence="13" type="ORF">HAND00432_LOCUS30</name>
</gene>
<evidence type="ECO:0000256" key="5">
    <source>
        <dbReference type="ARBA" id="ARBA00022801"/>
    </source>
</evidence>
<dbReference type="InterPro" id="IPR003593">
    <property type="entry name" value="AAA+_ATPase"/>
</dbReference>
<reference evidence="13" key="1">
    <citation type="submission" date="2021-01" db="EMBL/GenBank/DDBJ databases">
        <authorList>
            <person name="Corre E."/>
            <person name="Pelletier E."/>
            <person name="Niang G."/>
            <person name="Scheremetjew M."/>
            <person name="Finn R."/>
            <person name="Kale V."/>
            <person name="Holt S."/>
            <person name="Cochrane G."/>
            <person name="Meng A."/>
            <person name="Brown T."/>
            <person name="Cohen L."/>
        </authorList>
    </citation>
    <scope>NUCLEOTIDE SEQUENCE</scope>
    <source>
        <strain evidence="13">CCMP644</strain>
    </source>
</reference>
<dbReference type="Gene3D" id="1.10.3380.10">
    <property type="entry name" value="Sec63 N-terminal domain-like domain"/>
    <property type="match status" value="2"/>
</dbReference>
<feature type="compositionally biased region" description="Acidic residues" evidence="10">
    <location>
        <begin position="242"/>
        <end position="253"/>
    </location>
</feature>